<dbReference type="EMBL" id="FJOG01000002">
    <property type="protein sequence ID" value="CZR52090.1"/>
    <property type="molecule type" value="Genomic_DNA"/>
</dbReference>
<evidence type="ECO:0000256" key="1">
    <source>
        <dbReference type="ARBA" id="ARBA00022729"/>
    </source>
</evidence>
<name>A0A1L7WH37_9HELO</name>
<feature type="chain" id="PRO_5009875148" description="RlpA-like protein double-psi beta-barrel domain-containing protein" evidence="2">
    <location>
        <begin position="18"/>
        <end position="176"/>
    </location>
</feature>
<proteinExistence type="predicted"/>
<dbReference type="STRING" id="576137.A0A1L7WH37"/>
<dbReference type="PANTHER" id="PTHR31836">
    <property type="match status" value="1"/>
</dbReference>
<sequence length="176" mass="18859">MKLAFFALLTISRIAHSRPHYKLPQGVLVTEITEIDIIWVPENFIPIENPEPVGAFDSSYSSSFSGRACVPESPCEGDLAPFINGPGACGFMSVGATGNTMAISSSLVGSARPYCGKKVTITCFATGRTTTATVVDICESCGYYEIELSKTVLLDLEDISVDVSVGRTSGAWYFHD</sequence>
<protein>
    <recommendedName>
        <fullName evidence="5">RlpA-like protein double-psi beta-barrel domain-containing protein</fullName>
    </recommendedName>
</protein>
<evidence type="ECO:0008006" key="5">
    <source>
        <dbReference type="Google" id="ProtNLM"/>
    </source>
</evidence>
<reference evidence="3 4" key="1">
    <citation type="submission" date="2016-03" db="EMBL/GenBank/DDBJ databases">
        <authorList>
            <person name="Ploux O."/>
        </authorList>
    </citation>
    <scope>NUCLEOTIDE SEQUENCE [LARGE SCALE GENOMIC DNA]</scope>
    <source>
        <strain evidence="3 4">UAMH 11012</strain>
    </source>
</reference>
<dbReference type="InterPro" id="IPR036908">
    <property type="entry name" value="RlpA-like_sf"/>
</dbReference>
<keyword evidence="4" id="KW-1185">Reference proteome</keyword>
<feature type="signal peptide" evidence="2">
    <location>
        <begin position="1"/>
        <end position="17"/>
    </location>
</feature>
<dbReference type="Gene3D" id="2.40.40.10">
    <property type="entry name" value="RlpA-like domain"/>
    <property type="match status" value="1"/>
</dbReference>
<accession>A0A1L7WH37</accession>
<keyword evidence="1 2" id="KW-0732">Signal</keyword>
<gene>
    <name evidence="3" type="ORF">PAC_01967</name>
</gene>
<evidence type="ECO:0000313" key="3">
    <source>
        <dbReference type="EMBL" id="CZR52090.1"/>
    </source>
</evidence>
<evidence type="ECO:0000313" key="4">
    <source>
        <dbReference type="Proteomes" id="UP000184330"/>
    </source>
</evidence>
<dbReference type="PANTHER" id="PTHR31836:SF28">
    <property type="entry name" value="SRCR DOMAIN-CONTAINING PROTEIN-RELATED"/>
    <property type="match status" value="1"/>
</dbReference>
<dbReference type="AlphaFoldDB" id="A0A1L7WH37"/>
<organism evidence="3 4">
    <name type="scientific">Phialocephala subalpina</name>
    <dbReference type="NCBI Taxonomy" id="576137"/>
    <lineage>
        <taxon>Eukaryota</taxon>
        <taxon>Fungi</taxon>
        <taxon>Dikarya</taxon>
        <taxon>Ascomycota</taxon>
        <taxon>Pezizomycotina</taxon>
        <taxon>Leotiomycetes</taxon>
        <taxon>Helotiales</taxon>
        <taxon>Mollisiaceae</taxon>
        <taxon>Phialocephala</taxon>
        <taxon>Phialocephala fortinii species complex</taxon>
    </lineage>
</organism>
<dbReference type="SUPFAM" id="SSF50685">
    <property type="entry name" value="Barwin-like endoglucanases"/>
    <property type="match status" value="1"/>
</dbReference>
<dbReference type="CDD" id="cd22191">
    <property type="entry name" value="DPBB_RlpA_EXP_N-like"/>
    <property type="match status" value="1"/>
</dbReference>
<dbReference type="Proteomes" id="UP000184330">
    <property type="component" value="Unassembled WGS sequence"/>
</dbReference>
<dbReference type="InterPro" id="IPR051477">
    <property type="entry name" value="Expansin_CellWall"/>
</dbReference>
<evidence type="ECO:0000256" key="2">
    <source>
        <dbReference type="SAM" id="SignalP"/>
    </source>
</evidence>